<dbReference type="InterPro" id="IPR001357">
    <property type="entry name" value="BRCT_dom"/>
</dbReference>
<dbReference type="SUPFAM" id="SSF57850">
    <property type="entry name" value="RING/U-box"/>
    <property type="match status" value="1"/>
</dbReference>
<feature type="region of interest" description="Disordered" evidence="14">
    <location>
        <begin position="715"/>
        <end position="734"/>
    </location>
</feature>
<feature type="domain" description="RING-type" evidence="15">
    <location>
        <begin position="24"/>
        <end position="66"/>
    </location>
</feature>
<keyword evidence="11" id="KW-0131">Cell cycle</keyword>
<dbReference type="GO" id="GO:0008270">
    <property type="term" value="F:zinc ion binding"/>
    <property type="evidence" value="ECO:0007669"/>
    <property type="project" value="UniProtKB-KW"/>
</dbReference>
<evidence type="ECO:0000259" key="15">
    <source>
        <dbReference type="PROSITE" id="PS50089"/>
    </source>
</evidence>
<evidence type="ECO:0000256" key="6">
    <source>
        <dbReference type="ARBA" id="ARBA00022763"/>
    </source>
</evidence>
<sequence>MQTSSCKIDDVKLLLVKIHQNLQCPICLDLMKEPVATRCDHQFCRFCMLKLLSRAKGGPAQCPLCKNQVTKRSLQDSPRFKLLVDGLLRTICAYERDTGSDFHIDVRSRQHESSQSSHGKFRKYGPPTRTERSEADGEIPSPTVVTEVVSRKSSIQRKRRILETGGLMYVETDSKVVLFGRKSSNQRLVPGLQHGGVDSAGSARRSERKPQPSEVESSGLQEGRRECAEADSLSTTWADTDQDYVCTLKQSESPYSASGVHDVAGNSDREDLQVTDRRTFSPTTDRKAEPLESTADAEVRVRKSIERVSEWLLNATESPAVSRTEDDNTEKGNDCEASQKPGAQDPRHLLEDEVFGRVYRREKRQNTRLSRTSLPDTKSSAESCSAFNEEEAQTCDQVNSLEYLDDSEKTSILNTSIQTREGEDNVCGEGVSTKKTDARKEALASSLRKMRDTLKSEVKTVRGARKKKSKKYKIISRSSKVVPPLALISRQTSQGGDVDSGTSDGHISYYPSSSPQTVASEGLNEHPGYHIQGAAIDVPNPEKTLGMLGLEQVIPNRSESQQASNEERERDLVDSELDTELLLKEFKSTKRKSFHLEPRPAREPECDENPMTRKVQASGTATLDFVEKLPHVTREETSWPGAAHFPEKCESSAESRPEGELCTSLTPDGLLQHQSPSVGHRKRAVQRLQSSDSGCSEDEVLPSLNDLFGKRNQEMLTPTGKRSDSVPHHPEGGEMQESCKNGCCSSSQDLFSTPPLLKHQQHLVPRGVSQNDIKNDCAEKELECADGKTLKCHSCDKKGSALVDDCSGEEPLNTQQKVKMQQDLLQIELEMAVLEAALKEQSTQDAEGCPSGEKGADPKRNLPQAVEEGGDPCAAVPGIPAPSVAKARLEIVTSGLNRNEMLMVHKFTRKARGTLAPEVTPQTTHVVIQTDAELVCQRTLKYFLGIAGRKWVVSFQWIEESFRRGRRLQESEFEVKGDVVNGRDHGGPRRARTLADGALPLRAYEVSCFGQFSDMTTGQLELMAELCGAKVASVPSLLSRHSGLTPVVVVQLDLQGDGAEDIQALKRKFKVQVVSWEWILDSVSCFSCQQLSDYVL</sequence>
<dbReference type="Pfam" id="PF00533">
    <property type="entry name" value="BRCT"/>
    <property type="match status" value="1"/>
</dbReference>
<feature type="region of interest" description="Disordered" evidence="14">
    <location>
        <begin position="187"/>
        <end position="225"/>
    </location>
</feature>
<feature type="domain" description="BRCT" evidence="16">
    <location>
        <begin position="891"/>
        <end position="975"/>
    </location>
</feature>
<organism evidence="17 18">
    <name type="scientific">Erpetoichthys calabaricus</name>
    <name type="common">Rope fish</name>
    <name type="synonym">Calamoichthys calabaricus</name>
    <dbReference type="NCBI Taxonomy" id="27687"/>
    <lineage>
        <taxon>Eukaryota</taxon>
        <taxon>Metazoa</taxon>
        <taxon>Chordata</taxon>
        <taxon>Craniata</taxon>
        <taxon>Vertebrata</taxon>
        <taxon>Euteleostomi</taxon>
        <taxon>Actinopterygii</taxon>
        <taxon>Polypteriformes</taxon>
        <taxon>Polypteridae</taxon>
        <taxon>Erpetoichthys</taxon>
    </lineage>
</organism>
<dbReference type="PANTHER" id="PTHR13763:SF0">
    <property type="entry name" value="BREAST CANCER TYPE 1 SUSCEPTIBILITY PROTEIN"/>
    <property type="match status" value="1"/>
</dbReference>
<dbReference type="SMART" id="SM00184">
    <property type="entry name" value="RING"/>
    <property type="match status" value="1"/>
</dbReference>
<dbReference type="GO" id="GO:0004842">
    <property type="term" value="F:ubiquitin-protein transferase activity"/>
    <property type="evidence" value="ECO:0007669"/>
    <property type="project" value="TreeGrafter"/>
</dbReference>
<keyword evidence="7 13" id="KW-0863">Zinc-finger</keyword>
<dbReference type="InterPro" id="IPR001841">
    <property type="entry name" value="Znf_RING"/>
</dbReference>
<feature type="compositionally biased region" description="Basic and acidic residues" evidence="14">
    <location>
        <begin position="267"/>
        <end position="290"/>
    </location>
</feature>
<dbReference type="GO" id="GO:0007095">
    <property type="term" value="P:mitotic G2 DNA damage checkpoint signaling"/>
    <property type="evidence" value="ECO:0007669"/>
    <property type="project" value="TreeGrafter"/>
</dbReference>
<dbReference type="FunFam" id="3.40.50.10190:FF:000006">
    <property type="entry name" value="Breast cancer type 1 susceptibility protein homolog"/>
    <property type="match status" value="1"/>
</dbReference>
<evidence type="ECO:0000256" key="7">
    <source>
        <dbReference type="ARBA" id="ARBA00022771"/>
    </source>
</evidence>
<feature type="compositionally biased region" description="Polar residues" evidence="14">
    <location>
        <begin position="555"/>
        <end position="564"/>
    </location>
</feature>
<dbReference type="InterPro" id="IPR018957">
    <property type="entry name" value="Znf_C3HC4_RING-type"/>
</dbReference>
<dbReference type="Gene3D" id="3.30.40.10">
    <property type="entry name" value="Zinc/RING finger domain, C3HC4 (zinc finger)"/>
    <property type="match status" value="1"/>
</dbReference>
<reference evidence="17" key="3">
    <citation type="submission" date="2025-09" db="UniProtKB">
        <authorList>
            <consortium name="Ensembl"/>
        </authorList>
    </citation>
    <scope>IDENTIFICATION</scope>
</reference>
<dbReference type="Pfam" id="PF00097">
    <property type="entry name" value="zf-C3HC4"/>
    <property type="match status" value="1"/>
</dbReference>
<reference evidence="17" key="2">
    <citation type="submission" date="2025-08" db="UniProtKB">
        <authorList>
            <consortium name="Ensembl"/>
        </authorList>
    </citation>
    <scope>IDENTIFICATION</scope>
</reference>
<keyword evidence="9" id="KW-0234">DNA repair</keyword>
<evidence type="ECO:0000256" key="2">
    <source>
        <dbReference type="ARBA" id="ARBA00004286"/>
    </source>
</evidence>
<dbReference type="GO" id="GO:0070531">
    <property type="term" value="C:BRCA1-A complex"/>
    <property type="evidence" value="ECO:0007669"/>
    <property type="project" value="TreeGrafter"/>
</dbReference>
<reference evidence="17" key="1">
    <citation type="submission" date="2021-06" db="EMBL/GenBank/DDBJ databases">
        <authorList>
            <consortium name="Wellcome Sanger Institute Data Sharing"/>
        </authorList>
    </citation>
    <scope>NUCLEOTIDE SEQUENCE [LARGE SCALE GENOMIC DNA]</scope>
</reference>
<evidence type="ECO:0000259" key="16">
    <source>
        <dbReference type="PROSITE" id="PS50172"/>
    </source>
</evidence>
<protein>
    <recommendedName>
        <fullName evidence="12">RING-type E3 ubiquitin transferase BRCA1</fullName>
    </recommendedName>
</protein>
<feature type="region of interest" description="Disordered" evidence="14">
    <location>
        <begin position="107"/>
        <end position="145"/>
    </location>
</feature>
<dbReference type="AlphaFoldDB" id="A0A8C4XI23"/>
<feature type="compositionally biased region" description="Polar residues" evidence="14">
    <location>
        <begin position="367"/>
        <end position="380"/>
    </location>
</feature>
<dbReference type="GO" id="GO:0043009">
    <property type="term" value="P:chordate embryonic development"/>
    <property type="evidence" value="ECO:0007669"/>
    <property type="project" value="TreeGrafter"/>
</dbReference>
<feature type="compositionally biased region" description="Basic and acidic residues" evidence="14">
    <location>
        <begin position="345"/>
        <end position="355"/>
    </location>
</feature>
<feature type="region of interest" description="Disordered" evidence="14">
    <location>
        <begin position="490"/>
        <end position="522"/>
    </location>
</feature>
<evidence type="ECO:0000256" key="10">
    <source>
        <dbReference type="ARBA" id="ARBA00023242"/>
    </source>
</evidence>
<dbReference type="GO" id="GO:0000724">
    <property type="term" value="P:double-strand break repair via homologous recombination"/>
    <property type="evidence" value="ECO:0007669"/>
    <property type="project" value="TreeGrafter"/>
</dbReference>
<evidence type="ECO:0000256" key="4">
    <source>
        <dbReference type="ARBA" id="ARBA00022723"/>
    </source>
</evidence>
<dbReference type="GO" id="GO:0031436">
    <property type="term" value="C:BRCA1-BARD1 complex"/>
    <property type="evidence" value="ECO:0007669"/>
    <property type="project" value="TreeGrafter"/>
</dbReference>
<evidence type="ECO:0000256" key="9">
    <source>
        <dbReference type="ARBA" id="ARBA00023204"/>
    </source>
</evidence>
<feature type="domain" description="BRCT" evidence="16">
    <location>
        <begin position="996"/>
        <end position="1096"/>
    </location>
</feature>
<evidence type="ECO:0000313" key="17">
    <source>
        <dbReference type="Ensembl" id="ENSECRP00000032406.1"/>
    </source>
</evidence>
<accession>A0A8C4XI23</accession>
<dbReference type="GO" id="GO:0045944">
    <property type="term" value="P:positive regulation of transcription by RNA polymerase II"/>
    <property type="evidence" value="ECO:0007669"/>
    <property type="project" value="TreeGrafter"/>
</dbReference>
<dbReference type="GO" id="GO:0005694">
    <property type="term" value="C:chromosome"/>
    <property type="evidence" value="ECO:0007669"/>
    <property type="project" value="UniProtKB-SubCell"/>
</dbReference>
<feature type="compositionally biased region" description="Polar residues" evidence="14">
    <location>
        <begin position="490"/>
        <end position="519"/>
    </location>
</feature>
<dbReference type="GeneTree" id="ENSGT00440000034289"/>
<dbReference type="FunFam" id="3.30.40.10:FF:000213">
    <property type="entry name" value="Breast cancer type 1 susceptibility protein homolog"/>
    <property type="match status" value="1"/>
</dbReference>
<feature type="region of interest" description="Disordered" evidence="14">
    <location>
        <begin position="842"/>
        <end position="867"/>
    </location>
</feature>
<dbReference type="PROSITE" id="PS50172">
    <property type="entry name" value="BRCT"/>
    <property type="match status" value="2"/>
</dbReference>
<dbReference type="InterPro" id="IPR013083">
    <property type="entry name" value="Znf_RING/FYVE/PHD"/>
</dbReference>
<dbReference type="CDD" id="cd16498">
    <property type="entry name" value="RING-HC_BRCA1"/>
    <property type="match status" value="1"/>
</dbReference>
<name>A0A8C4XI23_ERPCA</name>
<dbReference type="SMART" id="SM00292">
    <property type="entry name" value="BRCT"/>
    <property type="match status" value="2"/>
</dbReference>
<dbReference type="InterPro" id="IPR031099">
    <property type="entry name" value="BRCA1-associated"/>
</dbReference>
<feature type="region of interest" description="Disordered" evidence="14">
    <location>
        <begin position="254"/>
        <end position="298"/>
    </location>
</feature>
<dbReference type="PIRSF" id="PIRSF001734">
    <property type="entry name" value="BRCA1"/>
    <property type="match status" value="1"/>
</dbReference>
<keyword evidence="10" id="KW-0539">Nucleus</keyword>
<dbReference type="InterPro" id="IPR017907">
    <property type="entry name" value="Znf_RING_CS"/>
</dbReference>
<feature type="compositionally biased region" description="Basic and acidic residues" evidence="14">
    <location>
        <begin position="323"/>
        <end position="334"/>
    </location>
</feature>
<evidence type="ECO:0000256" key="11">
    <source>
        <dbReference type="ARBA" id="ARBA00023306"/>
    </source>
</evidence>
<dbReference type="PROSITE" id="PS50089">
    <property type="entry name" value="ZF_RING_2"/>
    <property type="match status" value="1"/>
</dbReference>
<dbReference type="SUPFAM" id="SSF52113">
    <property type="entry name" value="BRCT domain"/>
    <property type="match status" value="2"/>
</dbReference>
<comment type="subcellular location">
    <subcellularLocation>
        <location evidence="2">Chromosome</location>
    </subcellularLocation>
    <subcellularLocation>
        <location evidence="1">Nucleus</location>
    </subcellularLocation>
</comment>
<evidence type="ECO:0000313" key="18">
    <source>
        <dbReference type="Proteomes" id="UP000694620"/>
    </source>
</evidence>
<evidence type="ECO:0000256" key="3">
    <source>
        <dbReference type="ARBA" id="ARBA00022454"/>
    </source>
</evidence>
<proteinExistence type="predicted"/>
<feature type="region of interest" description="Disordered" evidence="14">
    <location>
        <begin position="555"/>
        <end position="574"/>
    </location>
</feature>
<dbReference type="Gene3D" id="3.40.50.10190">
    <property type="entry name" value="BRCT domain"/>
    <property type="match status" value="2"/>
</dbReference>
<evidence type="ECO:0000256" key="14">
    <source>
        <dbReference type="SAM" id="MobiDB-lite"/>
    </source>
</evidence>
<evidence type="ECO:0000256" key="5">
    <source>
        <dbReference type="ARBA" id="ARBA00022737"/>
    </source>
</evidence>
<keyword evidence="18" id="KW-1185">Reference proteome</keyword>
<evidence type="ECO:0000256" key="12">
    <source>
        <dbReference type="ARBA" id="ARBA00031556"/>
    </source>
</evidence>
<keyword evidence="3" id="KW-0158">Chromosome</keyword>
<feature type="region of interest" description="Disordered" evidence="14">
    <location>
        <begin position="316"/>
        <end position="380"/>
    </location>
</feature>
<dbReference type="Ensembl" id="ENSECRT00000033128.1">
    <property type="protein sequence ID" value="ENSECRP00000032406.1"/>
    <property type="gene ID" value="ENSECRG00000021950.1"/>
</dbReference>
<dbReference type="PANTHER" id="PTHR13763">
    <property type="entry name" value="BREAST CANCER TYPE 1 SUSCEPTIBILITY PROTEIN BRCA1"/>
    <property type="match status" value="1"/>
</dbReference>
<feature type="compositionally biased region" description="Basic and acidic residues" evidence="14">
    <location>
        <begin position="721"/>
        <end position="732"/>
    </location>
</feature>
<dbReference type="Proteomes" id="UP000694620">
    <property type="component" value="Chromosome 14"/>
</dbReference>
<keyword evidence="6" id="KW-0227">DNA damage</keyword>
<evidence type="ECO:0000256" key="8">
    <source>
        <dbReference type="ARBA" id="ARBA00022833"/>
    </source>
</evidence>
<gene>
    <name evidence="17" type="primary">LOC114664794</name>
</gene>
<evidence type="ECO:0000256" key="13">
    <source>
        <dbReference type="PROSITE-ProRule" id="PRU00175"/>
    </source>
</evidence>
<keyword evidence="8" id="KW-0862">Zinc</keyword>
<keyword evidence="4" id="KW-0479">Metal-binding</keyword>
<keyword evidence="5" id="KW-0677">Repeat</keyword>
<evidence type="ECO:0000256" key="1">
    <source>
        <dbReference type="ARBA" id="ARBA00004123"/>
    </source>
</evidence>
<dbReference type="InterPro" id="IPR036420">
    <property type="entry name" value="BRCT_dom_sf"/>
</dbReference>
<dbReference type="PROSITE" id="PS00518">
    <property type="entry name" value="ZF_RING_1"/>
    <property type="match status" value="1"/>
</dbReference>